<comment type="caution">
    <text evidence="3">The sequence shown here is derived from an EMBL/GenBank/DDBJ whole genome shotgun (WGS) entry which is preliminary data.</text>
</comment>
<feature type="signal peptide" evidence="2">
    <location>
        <begin position="1"/>
        <end position="20"/>
    </location>
</feature>
<evidence type="ECO:0000313" key="4">
    <source>
        <dbReference type="Proteomes" id="UP000680865"/>
    </source>
</evidence>
<keyword evidence="1" id="KW-0472">Membrane</keyword>
<keyword evidence="2" id="KW-0732">Signal</keyword>
<dbReference type="Proteomes" id="UP000680865">
    <property type="component" value="Unassembled WGS sequence"/>
</dbReference>
<keyword evidence="4" id="KW-1185">Reference proteome</keyword>
<reference evidence="3" key="1">
    <citation type="submission" date="2021-03" db="EMBL/GenBank/DDBJ databases">
        <title>Whole genome shotgun sequence of Actinoplanes consettensis NBRC 14913.</title>
        <authorList>
            <person name="Komaki H."/>
            <person name="Tamura T."/>
        </authorList>
    </citation>
    <scope>NUCLEOTIDE SEQUENCE</scope>
    <source>
        <strain evidence="3">NBRC 14913</strain>
    </source>
</reference>
<evidence type="ECO:0000313" key="3">
    <source>
        <dbReference type="EMBL" id="GIM68105.1"/>
    </source>
</evidence>
<dbReference type="EMBL" id="BOQP01000004">
    <property type="protein sequence ID" value="GIM68105.1"/>
    <property type="molecule type" value="Genomic_DNA"/>
</dbReference>
<feature type="transmembrane region" description="Helical" evidence="1">
    <location>
        <begin position="46"/>
        <end position="67"/>
    </location>
</feature>
<protein>
    <submittedName>
        <fullName evidence="3">Uncharacterized protein</fullName>
    </submittedName>
</protein>
<evidence type="ECO:0000256" key="1">
    <source>
        <dbReference type="SAM" id="Phobius"/>
    </source>
</evidence>
<dbReference type="AlphaFoldDB" id="A0A919SAQ0"/>
<accession>A0A919SAQ0</accession>
<feature type="chain" id="PRO_5039028543" evidence="2">
    <location>
        <begin position="21"/>
        <end position="215"/>
    </location>
</feature>
<sequence length="215" mass="21773">MALVSRATLESLAGSLIAAAAPAPAPTEEAAPQAAAVPTPPVGGLIVLGSFGIVGAGLVVSWLLWTVNGSAAVIRPSDTSTVFAGLLVFAAAVERLLEPFARWMPGRAARAAVERARAYAVNQAGQLSHQDLVAVAEAEALAARSQAVRTVLLWGVATAVATVISSLCGFYVLHGIAAAGWDAVPVWADALVTGVLVGSGTKPVHDLITRAQVKA</sequence>
<keyword evidence="1" id="KW-1133">Transmembrane helix</keyword>
<organism evidence="3 4">
    <name type="scientific">Winogradskya consettensis</name>
    <dbReference type="NCBI Taxonomy" id="113560"/>
    <lineage>
        <taxon>Bacteria</taxon>
        <taxon>Bacillati</taxon>
        <taxon>Actinomycetota</taxon>
        <taxon>Actinomycetes</taxon>
        <taxon>Micromonosporales</taxon>
        <taxon>Micromonosporaceae</taxon>
        <taxon>Winogradskya</taxon>
    </lineage>
</organism>
<feature type="transmembrane region" description="Helical" evidence="1">
    <location>
        <begin position="151"/>
        <end position="173"/>
    </location>
</feature>
<keyword evidence="1" id="KW-0812">Transmembrane</keyword>
<dbReference type="RefSeq" id="WP_212995905.1">
    <property type="nucleotide sequence ID" value="NZ_BAAATW010000002.1"/>
</dbReference>
<name>A0A919SAQ0_9ACTN</name>
<gene>
    <name evidence="3" type="ORF">Aco04nite_09270</name>
</gene>
<evidence type="ECO:0000256" key="2">
    <source>
        <dbReference type="SAM" id="SignalP"/>
    </source>
</evidence>
<proteinExistence type="predicted"/>